<dbReference type="FunFam" id="3.40.50.300:FF:000218">
    <property type="entry name" value="Multidrug ABC transporter ATP-binding protein"/>
    <property type="match status" value="1"/>
</dbReference>
<name>A0A3G9IVS4_9BACL</name>
<protein>
    <submittedName>
        <fullName evidence="8">Multidrug ABC transporter ATP-binding protein</fullName>
    </submittedName>
</protein>
<dbReference type="InterPro" id="IPR017871">
    <property type="entry name" value="ABC_transporter-like_CS"/>
</dbReference>
<evidence type="ECO:0000256" key="1">
    <source>
        <dbReference type="ARBA" id="ARBA00004651"/>
    </source>
</evidence>
<dbReference type="CDD" id="cd07346">
    <property type="entry name" value="ABC_6TM_exporters"/>
    <property type="match status" value="1"/>
</dbReference>
<dbReference type="RefSeq" id="WP_125660925.1">
    <property type="nucleotide sequence ID" value="NZ_AP019308.1"/>
</dbReference>
<dbReference type="GO" id="GO:0016887">
    <property type="term" value="F:ATP hydrolysis activity"/>
    <property type="evidence" value="ECO:0007669"/>
    <property type="project" value="InterPro"/>
</dbReference>
<dbReference type="SUPFAM" id="SSF90123">
    <property type="entry name" value="ABC transporter transmembrane region"/>
    <property type="match status" value="1"/>
</dbReference>
<gene>
    <name evidence="8" type="ORF">Back11_39310</name>
</gene>
<dbReference type="GO" id="GO:0005886">
    <property type="term" value="C:plasma membrane"/>
    <property type="evidence" value="ECO:0007669"/>
    <property type="project" value="UniProtKB-SubCell"/>
</dbReference>
<evidence type="ECO:0000256" key="6">
    <source>
        <dbReference type="ARBA" id="ARBA00022989"/>
    </source>
</evidence>
<keyword evidence="7" id="KW-0472">Membrane</keyword>
<proteinExistence type="inferred from homology"/>
<organism evidence="8 9">
    <name type="scientific">Paenibacillus baekrokdamisoli</name>
    <dbReference type="NCBI Taxonomy" id="1712516"/>
    <lineage>
        <taxon>Bacteria</taxon>
        <taxon>Bacillati</taxon>
        <taxon>Bacillota</taxon>
        <taxon>Bacilli</taxon>
        <taxon>Bacillales</taxon>
        <taxon>Paenibacillaceae</taxon>
        <taxon>Paenibacillus</taxon>
    </lineage>
</organism>
<sequence length="582" mass="66622">MGLKQELKIILQLAKPYKWSLTNLFLCVVVTSFVGMLYPYIFGMLVDEAFYNHNKEIFVHIILVYVLIYLNEQSLHLILNAVWSYLMTRFLFDIRKKIFEKIFLIKTSWFQDSQTGNIITLINNDSEEFMNFLHWNFFYAIANSLRLLTAIVLITIMNYRLAILMFIIVPLSVYISMLFGRYIKRNLDLYRTEYGKTISWVLEIFNGLRDIHLLASERNVTRKFVVLLSKLIPLKNKNNFLELSSNRIITFISLCSDLILYTVSAFLIIKGKFTVGAFIATIEYFNQANSLLNSLSGANTRFQQNRVSIRRIFELWKEQEEEKHGEQLKVSKGVVKFNNISFGYEPEINILSELSLTLSTNESVALVGVSGSGKSTLINLLLRFYKPNHGSIQIDGIDINKYSVRSLRQNVGVVMQEPVLFDGTIKSNLQLAKRNATEEEILIALERANIKDLIDNLPDGLNTKVGEGGRQFSGGQIQRIAIARIFLKNPKILIFDEATSALDGDAEMIIQNALHELSHNRTTLTIAHRLSTIRQADRIIFLHAGSIKAVGNHENLIRECTEYAKIFNDNYVSKGGLNEEII</sequence>
<dbReference type="InterPro" id="IPR003593">
    <property type="entry name" value="AAA+_ATPase"/>
</dbReference>
<keyword evidence="6" id="KW-1133">Transmembrane helix</keyword>
<comment type="subcellular location">
    <subcellularLocation>
        <location evidence="1">Cell membrane</location>
        <topology evidence="1">Multi-pass membrane protein</topology>
    </subcellularLocation>
</comment>
<keyword evidence="5 8" id="KW-0067">ATP-binding</keyword>
<accession>A0A3G9IVS4</accession>
<dbReference type="InterPro" id="IPR027417">
    <property type="entry name" value="P-loop_NTPase"/>
</dbReference>
<dbReference type="GO" id="GO:0005524">
    <property type="term" value="F:ATP binding"/>
    <property type="evidence" value="ECO:0007669"/>
    <property type="project" value="UniProtKB-KW"/>
</dbReference>
<evidence type="ECO:0000256" key="7">
    <source>
        <dbReference type="ARBA" id="ARBA00023136"/>
    </source>
</evidence>
<dbReference type="Gene3D" id="1.20.1560.10">
    <property type="entry name" value="ABC transporter type 1, transmembrane domain"/>
    <property type="match status" value="1"/>
</dbReference>
<evidence type="ECO:0000256" key="2">
    <source>
        <dbReference type="ARBA" id="ARBA00005417"/>
    </source>
</evidence>
<dbReference type="PROSITE" id="PS50893">
    <property type="entry name" value="ABC_TRANSPORTER_2"/>
    <property type="match status" value="1"/>
</dbReference>
<keyword evidence="9" id="KW-1185">Reference proteome</keyword>
<dbReference type="AlphaFoldDB" id="A0A3G9IVS4"/>
<comment type="similarity">
    <text evidence="2">Belongs to the ABC transporter superfamily.</text>
</comment>
<dbReference type="SUPFAM" id="SSF52540">
    <property type="entry name" value="P-loop containing nucleoside triphosphate hydrolases"/>
    <property type="match status" value="1"/>
</dbReference>
<dbReference type="InterPro" id="IPR039421">
    <property type="entry name" value="Type_1_exporter"/>
</dbReference>
<dbReference type="InterPro" id="IPR003439">
    <property type="entry name" value="ABC_transporter-like_ATP-bd"/>
</dbReference>
<evidence type="ECO:0000256" key="3">
    <source>
        <dbReference type="ARBA" id="ARBA00022692"/>
    </source>
</evidence>
<dbReference type="Proteomes" id="UP000275368">
    <property type="component" value="Chromosome"/>
</dbReference>
<dbReference type="Pfam" id="PF00664">
    <property type="entry name" value="ABC_membrane"/>
    <property type="match status" value="1"/>
</dbReference>
<evidence type="ECO:0000313" key="8">
    <source>
        <dbReference type="EMBL" id="BBH22586.1"/>
    </source>
</evidence>
<dbReference type="PANTHER" id="PTHR43394:SF1">
    <property type="entry name" value="ATP-BINDING CASSETTE SUB-FAMILY B MEMBER 10, MITOCHONDRIAL"/>
    <property type="match status" value="1"/>
</dbReference>
<dbReference type="PANTHER" id="PTHR43394">
    <property type="entry name" value="ATP-DEPENDENT PERMEASE MDL1, MITOCHONDRIAL"/>
    <property type="match status" value="1"/>
</dbReference>
<evidence type="ECO:0000256" key="5">
    <source>
        <dbReference type="ARBA" id="ARBA00022840"/>
    </source>
</evidence>
<dbReference type="PROSITE" id="PS00211">
    <property type="entry name" value="ABC_TRANSPORTER_1"/>
    <property type="match status" value="1"/>
</dbReference>
<dbReference type="PROSITE" id="PS50929">
    <property type="entry name" value="ABC_TM1F"/>
    <property type="match status" value="1"/>
</dbReference>
<dbReference type="InterPro" id="IPR011527">
    <property type="entry name" value="ABC1_TM_dom"/>
</dbReference>
<dbReference type="InterPro" id="IPR036640">
    <property type="entry name" value="ABC1_TM_sf"/>
</dbReference>
<evidence type="ECO:0000256" key="4">
    <source>
        <dbReference type="ARBA" id="ARBA00022741"/>
    </source>
</evidence>
<dbReference type="OrthoDB" id="1899463at2"/>
<dbReference type="GO" id="GO:0015421">
    <property type="term" value="F:ABC-type oligopeptide transporter activity"/>
    <property type="evidence" value="ECO:0007669"/>
    <property type="project" value="TreeGrafter"/>
</dbReference>
<dbReference type="Gene3D" id="3.40.50.300">
    <property type="entry name" value="P-loop containing nucleotide triphosphate hydrolases"/>
    <property type="match status" value="1"/>
</dbReference>
<keyword evidence="3" id="KW-0812">Transmembrane</keyword>
<reference evidence="8 9" key="1">
    <citation type="submission" date="2018-11" db="EMBL/GenBank/DDBJ databases">
        <title>Complete genome sequence of Paenibacillus baekrokdamisoli strain KCTC 33723.</title>
        <authorList>
            <person name="Kang S.W."/>
            <person name="Lee K.C."/>
            <person name="Kim K.K."/>
            <person name="Kim J.S."/>
            <person name="Kim D.S."/>
            <person name="Ko S.H."/>
            <person name="Yang S.H."/>
            <person name="Lee J.S."/>
        </authorList>
    </citation>
    <scope>NUCLEOTIDE SEQUENCE [LARGE SCALE GENOMIC DNA]</scope>
    <source>
        <strain evidence="8 9">KCTC 33723</strain>
    </source>
</reference>
<evidence type="ECO:0000313" key="9">
    <source>
        <dbReference type="Proteomes" id="UP000275368"/>
    </source>
</evidence>
<keyword evidence="4" id="KW-0547">Nucleotide-binding</keyword>
<dbReference type="KEGG" id="pbk:Back11_39310"/>
<dbReference type="SMART" id="SM00382">
    <property type="entry name" value="AAA"/>
    <property type="match status" value="1"/>
</dbReference>
<dbReference type="EMBL" id="AP019308">
    <property type="protein sequence ID" value="BBH22586.1"/>
    <property type="molecule type" value="Genomic_DNA"/>
</dbReference>
<dbReference type="Pfam" id="PF00005">
    <property type="entry name" value="ABC_tran"/>
    <property type="match status" value="1"/>
</dbReference>